<dbReference type="Pfam" id="PF24368">
    <property type="entry name" value="DUF7524"/>
    <property type="match status" value="1"/>
</dbReference>
<name>A0AA96UZK2_9EURY</name>
<keyword evidence="4" id="KW-1185">Reference proteome</keyword>
<keyword evidence="2" id="KW-0472">Membrane</keyword>
<dbReference type="AlphaFoldDB" id="A0AA96UZK2"/>
<evidence type="ECO:0000313" key="4">
    <source>
        <dbReference type="Proteomes" id="UP001302978"/>
    </source>
</evidence>
<keyword evidence="2" id="KW-0812">Transmembrane</keyword>
<accession>A0AA96UZK2</accession>
<gene>
    <name evidence="3" type="ORF">MmiHf6_02720</name>
</gene>
<evidence type="ECO:0000313" key="3">
    <source>
        <dbReference type="EMBL" id="WNY22978.1"/>
    </source>
</evidence>
<evidence type="ECO:0000256" key="2">
    <source>
        <dbReference type="SAM" id="Phobius"/>
    </source>
</evidence>
<feature type="transmembrane region" description="Helical" evidence="2">
    <location>
        <begin position="219"/>
        <end position="240"/>
    </location>
</feature>
<keyword evidence="2" id="KW-1133">Transmembrane helix</keyword>
<feature type="region of interest" description="Disordered" evidence="1">
    <location>
        <begin position="119"/>
        <end position="146"/>
    </location>
</feature>
<dbReference type="RefSeq" id="WP_316557959.1">
    <property type="nucleotide sequence ID" value="NZ_CP131059.1"/>
</dbReference>
<protein>
    <submittedName>
        <fullName evidence="3">Uncharacterized protein</fullName>
    </submittedName>
</protein>
<feature type="transmembrane region" description="Helical" evidence="2">
    <location>
        <begin position="252"/>
        <end position="274"/>
    </location>
</feature>
<dbReference type="Proteomes" id="UP001302978">
    <property type="component" value="Chromosome"/>
</dbReference>
<dbReference type="GeneID" id="85194725"/>
<reference evidence="3 4" key="1">
    <citation type="submission" date="2023-07" db="EMBL/GenBank/DDBJ databases">
        <title>Closed genoem sequence of Methanomicrococcus sp. Hf6.</title>
        <authorList>
            <person name="Poehlein A."/>
            <person name="Protasov E."/>
            <person name="Platt K."/>
            <person name="Reeh H."/>
            <person name="Daniel R."/>
            <person name="Brune A."/>
        </authorList>
    </citation>
    <scope>NUCLEOTIDE SEQUENCE [LARGE SCALE GENOMIC DNA]</scope>
    <source>
        <strain evidence="3 4">Hf6</strain>
    </source>
</reference>
<organism evidence="3 4">
    <name type="scientific">Methanimicrococcus hongohii</name>
    <dbReference type="NCBI Taxonomy" id="3028295"/>
    <lineage>
        <taxon>Archaea</taxon>
        <taxon>Methanobacteriati</taxon>
        <taxon>Methanobacteriota</taxon>
        <taxon>Stenosarchaea group</taxon>
        <taxon>Methanomicrobia</taxon>
        <taxon>Methanosarcinales</taxon>
        <taxon>Methanosarcinaceae</taxon>
        <taxon>Methanimicrococcus</taxon>
    </lineage>
</organism>
<dbReference type="InterPro" id="IPR055946">
    <property type="entry name" value="DUF7524"/>
</dbReference>
<feature type="compositionally biased region" description="Polar residues" evidence="1">
    <location>
        <begin position="119"/>
        <end position="137"/>
    </location>
</feature>
<proteinExistence type="predicted"/>
<feature type="compositionally biased region" description="Basic and acidic residues" evidence="1">
    <location>
        <begin position="179"/>
        <end position="193"/>
    </location>
</feature>
<dbReference type="KEGG" id="mehf:MmiHf6_02720"/>
<feature type="region of interest" description="Disordered" evidence="1">
    <location>
        <begin position="160"/>
        <end position="209"/>
    </location>
</feature>
<evidence type="ECO:0000256" key="1">
    <source>
        <dbReference type="SAM" id="MobiDB-lite"/>
    </source>
</evidence>
<sequence>MKEVLQDIYIGRQSLDSIEFKYNEIEVPLYRGEDREFQIFIKNFAAPTHITFLPDDSIRDYLILVPSKHHIQNNDYARIVIRIPYNANPTAEGMFYVVTGYGAQKKGFKLSVGSDKVRSSTLSASGDLSGERATNNPAGDVYRAEGPIIQPVPERAHLVKDDDEEDDTTPKKQKPSFSVKKDWSEKKGKKEGWSARTSSNSEKYKPSKPIEPLSTAEKVSFFVSVLLIAILVAMFAYIQITDIDSIFNFDQTIILALITIGFIVAIVLLLSMFLKRTNFD</sequence>
<dbReference type="EMBL" id="CP131059">
    <property type="protein sequence ID" value="WNY22978.1"/>
    <property type="molecule type" value="Genomic_DNA"/>
</dbReference>